<comment type="caution">
    <text evidence="1">The sequence shown here is derived from an EMBL/GenBank/DDBJ whole genome shotgun (WGS) entry which is preliminary data.</text>
</comment>
<dbReference type="EMBL" id="PYSV01000002">
    <property type="protein sequence ID" value="PTA69412.1"/>
    <property type="molecule type" value="Genomic_DNA"/>
</dbReference>
<protein>
    <recommendedName>
        <fullName evidence="3">Bacteriocin-protection protein</fullName>
    </recommendedName>
</protein>
<evidence type="ECO:0000313" key="2">
    <source>
        <dbReference type="Proteomes" id="UP000240317"/>
    </source>
</evidence>
<dbReference type="AlphaFoldDB" id="A0A2T3WC45"/>
<dbReference type="OrthoDB" id="9796999at2"/>
<dbReference type="Pfam" id="PF13376">
    <property type="entry name" value="OmdA"/>
    <property type="match status" value="1"/>
</dbReference>
<dbReference type="Proteomes" id="UP000240317">
    <property type="component" value="Unassembled WGS sequence"/>
</dbReference>
<evidence type="ECO:0008006" key="3">
    <source>
        <dbReference type="Google" id="ProtNLM"/>
    </source>
</evidence>
<dbReference type="RefSeq" id="WP_107136723.1">
    <property type="nucleotide sequence ID" value="NZ_PYSV01000002.1"/>
</dbReference>
<reference evidence="1 2" key="1">
    <citation type="submission" date="2018-03" db="EMBL/GenBank/DDBJ databases">
        <title>Draft genome of Deinococcus sp. OD32.</title>
        <authorList>
            <person name="Wang X.-P."/>
            <person name="Du Z.-J."/>
        </authorList>
    </citation>
    <scope>NUCLEOTIDE SEQUENCE [LARGE SCALE GENOMIC DNA]</scope>
    <source>
        <strain evidence="1 2">OD32</strain>
    </source>
</reference>
<organism evidence="1 2">
    <name type="scientific">Deinococcus arcticus</name>
    <dbReference type="NCBI Taxonomy" id="2136176"/>
    <lineage>
        <taxon>Bacteria</taxon>
        <taxon>Thermotogati</taxon>
        <taxon>Deinococcota</taxon>
        <taxon>Deinococci</taxon>
        <taxon>Deinococcales</taxon>
        <taxon>Deinococcaceae</taxon>
        <taxon>Deinococcus</taxon>
    </lineage>
</organism>
<gene>
    <name evidence="1" type="ORF">C8263_03575</name>
</gene>
<sequence length="181" mass="21076">MEIGEQVRPADRAAWRRWLQVQHASAAEIWLVTARQGRARAVPYLDAVEEALCFGWIDGLAKRLDEEWLAQRFTPRRPGSHWTELNKARARRLIEEGRMTDAGRAALPDLTLRPVELAPDLRAALEADPVVWRHYQALPEAYRRIRIGYIEEMRGRPAEFEKRLGHFVARTRQNKQFGVMR</sequence>
<keyword evidence="2" id="KW-1185">Reference proteome</keyword>
<evidence type="ECO:0000313" key="1">
    <source>
        <dbReference type="EMBL" id="PTA69412.1"/>
    </source>
</evidence>
<name>A0A2T3WC45_9DEIO</name>
<accession>A0A2T3WC45</accession>
<proteinExistence type="predicted"/>